<evidence type="ECO:0000313" key="2">
    <source>
        <dbReference type="Proteomes" id="UP000198649"/>
    </source>
</evidence>
<gene>
    <name evidence="1" type="ORF">SAMN05216561_108149</name>
</gene>
<dbReference type="EMBL" id="FOQG01000008">
    <property type="protein sequence ID" value="SFI43896.1"/>
    <property type="molecule type" value="Genomic_DNA"/>
</dbReference>
<keyword evidence="2" id="KW-1185">Reference proteome</keyword>
<reference evidence="1 2" key="1">
    <citation type="submission" date="2016-10" db="EMBL/GenBank/DDBJ databases">
        <authorList>
            <person name="de Groot N.N."/>
        </authorList>
    </citation>
    <scope>NUCLEOTIDE SEQUENCE [LARGE SCALE GENOMIC DNA]</scope>
    <source>
        <strain evidence="1 2">CGMCC 1.11156</strain>
    </source>
</reference>
<proteinExistence type="predicted"/>
<organism evidence="1 2">
    <name type="scientific">Nocardioides psychrotolerans</name>
    <dbReference type="NCBI Taxonomy" id="1005945"/>
    <lineage>
        <taxon>Bacteria</taxon>
        <taxon>Bacillati</taxon>
        <taxon>Actinomycetota</taxon>
        <taxon>Actinomycetes</taxon>
        <taxon>Propionibacteriales</taxon>
        <taxon>Nocardioidaceae</taxon>
        <taxon>Nocardioides</taxon>
    </lineage>
</organism>
<dbReference type="AlphaFoldDB" id="A0A1I3I7H9"/>
<name>A0A1I3I7H9_9ACTN</name>
<dbReference type="RefSeq" id="WP_143099743.1">
    <property type="nucleotide sequence ID" value="NZ_BKAF01000036.1"/>
</dbReference>
<accession>A0A1I3I7H9</accession>
<evidence type="ECO:0000313" key="1">
    <source>
        <dbReference type="EMBL" id="SFI43896.1"/>
    </source>
</evidence>
<sequence length="203" mass="22289">MTTTPRLVEPAARTACPHPVSGDCDVHGCPFCRDLAEQLPWIDPCQTCVQLRDASTQAFIAANPPLACELANCLHCRTCGACSESGKVCGVCGLCSHHNDEADECVTWRENGAGGDVPVFAHTYLDPRSRRWFRAEQALPPHVAAYYAALQEGPLPTPAMTRTDHLERTACLIFPGERCFACGPDAHRHLDLVLTHLERVRTW</sequence>
<dbReference type="Proteomes" id="UP000198649">
    <property type="component" value="Unassembled WGS sequence"/>
</dbReference>
<protein>
    <submittedName>
        <fullName evidence="1">Uncharacterized protein</fullName>
    </submittedName>
</protein>
<dbReference type="STRING" id="1005945.SAMN05216561_108149"/>